<protein>
    <submittedName>
        <fullName evidence="2">Uncharacterized protein</fullName>
    </submittedName>
</protein>
<evidence type="ECO:0000313" key="2">
    <source>
        <dbReference type="EMBL" id="KAG5462506.1"/>
    </source>
</evidence>
<evidence type="ECO:0000313" key="3">
    <source>
        <dbReference type="Proteomes" id="UP000673691"/>
    </source>
</evidence>
<dbReference type="EMBL" id="JAEFCI010002043">
    <property type="protein sequence ID" value="KAG5462506.1"/>
    <property type="molecule type" value="Genomic_DNA"/>
</dbReference>
<accession>A0A8H7ZZZ4</accession>
<reference evidence="2 3" key="1">
    <citation type="journal article" name="Sci. Rep.">
        <title>Genome-scale phylogenetic analyses confirm Olpidium as the closest living zoosporic fungus to the non-flagellated, terrestrial fungi.</title>
        <authorList>
            <person name="Chang Y."/>
            <person name="Rochon D."/>
            <person name="Sekimoto S."/>
            <person name="Wang Y."/>
            <person name="Chovatia M."/>
            <person name="Sandor L."/>
            <person name="Salamov A."/>
            <person name="Grigoriev I.V."/>
            <person name="Stajich J.E."/>
            <person name="Spatafora J.W."/>
        </authorList>
    </citation>
    <scope>NUCLEOTIDE SEQUENCE [LARGE SCALE GENOMIC DNA]</scope>
    <source>
        <strain evidence="2">S191</strain>
    </source>
</reference>
<feature type="region of interest" description="Disordered" evidence="1">
    <location>
        <begin position="34"/>
        <end position="75"/>
    </location>
</feature>
<keyword evidence="3" id="KW-1185">Reference proteome</keyword>
<name>A0A8H7ZZZ4_9FUNG</name>
<feature type="non-terminal residue" evidence="2">
    <location>
        <position position="1"/>
    </location>
</feature>
<gene>
    <name evidence="2" type="ORF">BJ554DRAFT_4865</name>
</gene>
<dbReference type="AlphaFoldDB" id="A0A8H7ZZZ4"/>
<dbReference type="Proteomes" id="UP000673691">
    <property type="component" value="Unassembled WGS sequence"/>
</dbReference>
<comment type="caution">
    <text evidence="2">The sequence shown here is derived from an EMBL/GenBank/DDBJ whole genome shotgun (WGS) entry which is preliminary data.</text>
</comment>
<organism evidence="2 3">
    <name type="scientific">Olpidium bornovanus</name>
    <dbReference type="NCBI Taxonomy" id="278681"/>
    <lineage>
        <taxon>Eukaryota</taxon>
        <taxon>Fungi</taxon>
        <taxon>Fungi incertae sedis</taxon>
        <taxon>Olpidiomycota</taxon>
        <taxon>Olpidiomycotina</taxon>
        <taxon>Olpidiomycetes</taxon>
        <taxon>Olpidiales</taxon>
        <taxon>Olpidiaceae</taxon>
        <taxon>Olpidium</taxon>
    </lineage>
</organism>
<proteinExistence type="predicted"/>
<sequence length="175" mass="18889">PLRRQLRLRVDAPFARQSVFGGVQDVETARLRAEKQDRRAGSRLVRRRAPRRARETGKRPGLQARRGKHRPETPAAAAAQTVTGAGLLRGASRVRPGSAAQPGIVPVRFQVDEPAAQAAVRRLAAGARMLLAAEDGNERTLPAEGGREMGVLKVFVCLLFDGGRPPPRVGGRSLE</sequence>
<evidence type="ECO:0000256" key="1">
    <source>
        <dbReference type="SAM" id="MobiDB-lite"/>
    </source>
</evidence>